<sequence length="337" mass="37217">MIAPTAQRKETGDHIHLQAMILAAGFGSRLQPLTRYVPKPAFPVCNVPLIHFTLAELQKNGLRKVIINLHHLPQLVSQTVASFPGKMETIFSYEHEILGTGGAVKNVQSHLSSETLLLMNGDILFSGPWRDILPEHRANKALATLILRHDPLAAHFGRVVINAEKQIITIPPSQKAPSSAADSGMFTGVHLIEPELLHYFPAKSNFCIVRDVYHPLVEQGAPIYGTFVDRYWSDIGTPPRYLQANFDIMSLGGRLLSLPGEPEKDPLKQTLIAESAFIEPGCDIRNFVIIGPHCHLEQGSTVENAVLFPYVHLSKNQTLRNAIAHPEVIVPVAESTR</sequence>
<feature type="domain" description="Glucose-1-phosphate adenylyltransferase/Bifunctional protein GlmU-like C-terminal hexapeptide" evidence="2">
    <location>
        <begin position="269"/>
        <end position="331"/>
    </location>
</feature>
<dbReference type="InterPro" id="IPR056818">
    <property type="entry name" value="GlmU/GlgC-like_hexapep"/>
</dbReference>
<reference evidence="3 4" key="1">
    <citation type="submission" date="2024-09" db="EMBL/GenBank/DDBJ databases">
        <title>Laminarin stimulates single cell rates of sulfate reduction while oxygen inhibits transcriptomic activity in coastal marine sediment.</title>
        <authorList>
            <person name="Lindsay M."/>
            <person name="Orcutt B."/>
            <person name="Emerson D."/>
            <person name="Stepanauskas R."/>
            <person name="D'Angelo T."/>
        </authorList>
    </citation>
    <scope>NUCLEOTIDE SEQUENCE [LARGE SCALE GENOMIC DNA]</scope>
    <source>
        <strain evidence="3">SAG AM-311-K15</strain>
    </source>
</reference>
<name>A0ABV6Z1L8_UNCC1</name>
<evidence type="ECO:0000313" key="4">
    <source>
        <dbReference type="Proteomes" id="UP001594351"/>
    </source>
</evidence>
<dbReference type="InterPro" id="IPR029044">
    <property type="entry name" value="Nucleotide-diphossugar_trans"/>
</dbReference>
<gene>
    <name evidence="3" type="ORF">ACFL27_19320</name>
</gene>
<organism evidence="3 4">
    <name type="scientific">candidate division CSSED10-310 bacterium</name>
    <dbReference type="NCBI Taxonomy" id="2855610"/>
    <lineage>
        <taxon>Bacteria</taxon>
        <taxon>Bacteria division CSSED10-310</taxon>
    </lineage>
</organism>
<dbReference type="Gene3D" id="3.90.550.10">
    <property type="entry name" value="Spore Coat Polysaccharide Biosynthesis Protein SpsA, Chain A"/>
    <property type="match status" value="1"/>
</dbReference>
<protein>
    <submittedName>
        <fullName evidence="3">Sugar phosphate nucleotidyltransferase</fullName>
    </submittedName>
</protein>
<dbReference type="Pfam" id="PF24894">
    <property type="entry name" value="Hexapep_GlmU"/>
    <property type="match status" value="1"/>
</dbReference>
<keyword evidence="4" id="KW-1185">Reference proteome</keyword>
<dbReference type="InterPro" id="IPR005835">
    <property type="entry name" value="NTP_transferase_dom"/>
</dbReference>
<dbReference type="Gene3D" id="2.160.10.10">
    <property type="entry name" value="Hexapeptide repeat proteins"/>
    <property type="match status" value="1"/>
</dbReference>
<proteinExistence type="predicted"/>
<evidence type="ECO:0000259" key="2">
    <source>
        <dbReference type="Pfam" id="PF24894"/>
    </source>
</evidence>
<dbReference type="Pfam" id="PF00483">
    <property type="entry name" value="NTP_transferase"/>
    <property type="match status" value="1"/>
</dbReference>
<dbReference type="PANTHER" id="PTHR22572">
    <property type="entry name" value="SUGAR-1-PHOSPHATE GUANYL TRANSFERASE"/>
    <property type="match status" value="1"/>
</dbReference>
<evidence type="ECO:0000259" key="1">
    <source>
        <dbReference type="Pfam" id="PF00483"/>
    </source>
</evidence>
<dbReference type="SUPFAM" id="SSF53448">
    <property type="entry name" value="Nucleotide-diphospho-sugar transferases"/>
    <property type="match status" value="1"/>
</dbReference>
<dbReference type="Proteomes" id="UP001594351">
    <property type="component" value="Unassembled WGS sequence"/>
</dbReference>
<feature type="domain" description="Nucleotidyl transferase" evidence="1">
    <location>
        <begin position="19"/>
        <end position="248"/>
    </location>
</feature>
<dbReference type="InterPro" id="IPR050486">
    <property type="entry name" value="Mannose-1P_guanyltransferase"/>
</dbReference>
<comment type="caution">
    <text evidence="3">The sequence shown here is derived from an EMBL/GenBank/DDBJ whole genome shotgun (WGS) entry which is preliminary data.</text>
</comment>
<dbReference type="EMBL" id="JBHPBY010000302">
    <property type="protein sequence ID" value="MFC1852354.1"/>
    <property type="molecule type" value="Genomic_DNA"/>
</dbReference>
<evidence type="ECO:0000313" key="3">
    <source>
        <dbReference type="EMBL" id="MFC1852354.1"/>
    </source>
</evidence>
<accession>A0ABV6Z1L8</accession>